<dbReference type="RefSeq" id="WP_339970279.1">
    <property type="nucleotide sequence ID" value="NZ_JAWMWG010000003.1"/>
</dbReference>
<sequence length="128" mass="14665">MTEQIMTRTYKDGSIQLINKDVWDSWTFGNPEQKVANGLTTVEVPQDLLDKPIKFNIQTMQWEDASEDEINRVKSQIKQVSDELKKAQEERENAKTDSEEAQRKINSMQQTIDELQEMVSGMAQGGAE</sequence>
<reference evidence="2 3" key="1">
    <citation type="submission" date="2023-10" db="EMBL/GenBank/DDBJ databases">
        <title>Holzapfeliella saturejae sp. nov. isolated from Satureja montana flowers.</title>
        <authorList>
            <person name="Alcantara C."/>
            <person name="Zuniga M."/>
            <person name="Landete J.M."/>
            <person name="Monedero V."/>
        </authorList>
    </citation>
    <scope>NUCLEOTIDE SEQUENCE [LARGE SCALE GENOMIC DNA]</scope>
    <source>
        <strain evidence="2 3">He02</strain>
    </source>
</reference>
<dbReference type="Proteomes" id="UP001377804">
    <property type="component" value="Unassembled WGS sequence"/>
</dbReference>
<evidence type="ECO:0000313" key="2">
    <source>
        <dbReference type="EMBL" id="MEJ6348776.1"/>
    </source>
</evidence>
<evidence type="ECO:0000256" key="1">
    <source>
        <dbReference type="SAM" id="MobiDB-lite"/>
    </source>
</evidence>
<proteinExistence type="predicted"/>
<comment type="caution">
    <text evidence="2">The sequence shown here is derived from an EMBL/GenBank/DDBJ whole genome shotgun (WGS) entry which is preliminary data.</text>
</comment>
<keyword evidence="3" id="KW-1185">Reference proteome</keyword>
<evidence type="ECO:0000313" key="3">
    <source>
        <dbReference type="Proteomes" id="UP001377804"/>
    </source>
</evidence>
<accession>A0ABU8SHC9</accession>
<dbReference type="Gene3D" id="1.10.287.1490">
    <property type="match status" value="1"/>
</dbReference>
<name>A0ABU8SHC9_9LACO</name>
<organism evidence="2 3">
    <name type="scientific">Holzapfeliella saturejae</name>
    <dbReference type="NCBI Taxonomy" id="3082953"/>
    <lineage>
        <taxon>Bacteria</taxon>
        <taxon>Bacillati</taxon>
        <taxon>Bacillota</taxon>
        <taxon>Bacilli</taxon>
        <taxon>Lactobacillales</taxon>
        <taxon>Lactobacillaceae</taxon>
        <taxon>Holzapfeliella</taxon>
    </lineage>
</organism>
<dbReference type="EMBL" id="JAWMWG010000003">
    <property type="protein sequence ID" value="MEJ6348776.1"/>
    <property type="molecule type" value="Genomic_DNA"/>
</dbReference>
<gene>
    <name evidence="2" type="ORF">R4Y45_06040</name>
</gene>
<protein>
    <submittedName>
        <fullName evidence="2">Uncharacterized protein</fullName>
    </submittedName>
</protein>
<feature type="region of interest" description="Disordered" evidence="1">
    <location>
        <begin position="81"/>
        <end position="102"/>
    </location>
</feature>